<name>A0A1Y0HRJ2_CELCE</name>
<dbReference type="KEGG" id="cceu:CBR64_00115"/>
<evidence type="ECO:0000313" key="2">
    <source>
        <dbReference type="Proteomes" id="UP000196228"/>
    </source>
</evidence>
<organism evidence="1 2">
    <name type="scientific">Cellulosimicrobium cellulans</name>
    <name type="common">Arthrobacter luteus</name>
    <dbReference type="NCBI Taxonomy" id="1710"/>
    <lineage>
        <taxon>Bacteria</taxon>
        <taxon>Bacillati</taxon>
        <taxon>Actinomycetota</taxon>
        <taxon>Actinomycetes</taxon>
        <taxon>Micrococcales</taxon>
        <taxon>Promicromonosporaceae</taxon>
        <taxon>Cellulosimicrobium</taxon>
    </lineage>
</organism>
<dbReference type="RefSeq" id="WP_087469247.1">
    <property type="nucleotide sequence ID" value="NZ_CP021383.1"/>
</dbReference>
<dbReference type="Proteomes" id="UP000196228">
    <property type="component" value="Chromosome"/>
</dbReference>
<protein>
    <recommendedName>
        <fullName evidence="3">Phage portal protein</fullName>
    </recommendedName>
</protein>
<dbReference type="InterPro" id="IPR006944">
    <property type="entry name" value="Phage/GTA_portal"/>
</dbReference>
<proteinExistence type="predicted"/>
<sequence>MSIRSALELFRSATPTAVAATGRAPRMLSPWADGTLTQIALADIFGTETVNVSRGEAISVPAVANARWLVCTPLAKHPLKAYRGETAAPDQPAWLYRTNGNMPPQFRMLWTLDDLLFTGFSLWFVQRGAKGQITDAARVPRDWWYFDEDFRVKIIRSEREGGDYAPASSEVILFTSPMDPLLEAGARTIRAARKLEETWTARVQNPIPVVKIRQTEDLELDAPEPDPDDEDAEEFDELAEGYDIARVYLKQRNTPNGSVVVVPYGWDVEEMGTTEPALFIEGRNAVALDVARFTALPPGLLAASQTQASLTYSTKEGDRSQFVDYSLAAWAMAIEARLSMDDCVPAGTSVKFDLEWLTEVPAPTTTPPVED</sequence>
<gene>
    <name evidence="1" type="ORF">CBR64_00115</name>
</gene>
<dbReference type="Gene3D" id="1.20.1270.210">
    <property type="match status" value="1"/>
</dbReference>
<dbReference type="Pfam" id="PF04860">
    <property type="entry name" value="Phage_portal"/>
    <property type="match status" value="1"/>
</dbReference>
<dbReference type="EMBL" id="CP021383">
    <property type="protein sequence ID" value="ARU50156.1"/>
    <property type="molecule type" value="Genomic_DNA"/>
</dbReference>
<reference evidence="1 2" key="1">
    <citation type="submission" date="2017-05" db="EMBL/GenBank/DDBJ databases">
        <authorList>
            <person name="Song R."/>
            <person name="Chenine A.L."/>
            <person name="Ruprecht R.M."/>
        </authorList>
    </citation>
    <scope>NUCLEOTIDE SEQUENCE [LARGE SCALE GENOMIC DNA]</scope>
    <source>
        <strain evidence="1 2">PSBB019</strain>
    </source>
</reference>
<dbReference type="AlphaFoldDB" id="A0A1Y0HRJ2"/>
<dbReference type="Gene3D" id="3.30.1120.70">
    <property type="match status" value="1"/>
</dbReference>
<dbReference type="Gene3D" id="3.40.140.120">
    <property type="match status" value="1"/>
</dbReference>
<accession>A0A1Y0HRJ2</accession>
<dbReference type="OrthoDB" id="3268650at2"/>
<evidence type="ECO:0000313" key="1">
    <source>
        <dbReference type="EMBL" id="ARU50156.1"/>
    </source>
</evidence>
<evidence type="ECO:0008006" key="3">
    <source>
        <dbReference type="Google" id="ProtNLM"/>
    </source>
</evidence>